<dbReference type="EMBL" id="LZDL01000018">
    <property type="protein sequence ID" value="OBX47011.1"/>
    <property type="molecule type" value="Genomic_DNA"/>
</dbReference>
<sequence length="102" mass="11732">MSRDLLSISIRMLKPRNDIEHSLSYGNEPVIYTMPTIWSTMILEVYETQYKQSSVGLIGYEWRLIEVEKTPTGTVKKIVKFDSYEGCYSNAAIALRDALLFC</sequence>
<gene>
    <name evidence="1" type="ORF">A9Z62_09200</name>
</gene>
<evidence type="ECO:0000313" key="2">
    <source>
        <dbReference type="Proteomes" id="UP000092611"/>
    </source>
</evidence>
<dbReference type="RefSeq" id="WP_065246323.1">
    <property type="nucleotide sequence ID" value="NZ_LZDL01000018.1"/>
</dbReference>
<name>A0A1B8PEV7_HAEHA</name>
<dbReference type="AlphaFoldDB" id="A0A1B8PEV7"/>
<reference evidence="1 2" key="1">
    <citation type="submission" date="2016-06" db="EMBL/GenBank/DDBJ databases">
        <title>Draft genome of Haemophilus haemolyticus CCUG 24149.</title>
        <authorList>
            <person name="Engstrom-Jakobsson H."/>
            <person name="Salva-Serra F."/>
            <person name="Thorell K."/>
            <person name="Gonzales-Siles L."/>
            <person name="Karlsson R."/>
            <person name="Boulund F."/>
            <person name="Engstrand L."/>
            <person name="Kristiansson E."/>
            <person name="Moore E."/>
        </authorList>
    </citation>
    <scope>NUCLEOTIDE SEQUENCE [LARGE SCALE GENOMIC DNA]</scope>
    <source>
        <strain evidence="1 2">CCUG 24149</strain>
    </source>
</reference>
<organism evidence="1 2">
    <name type="scientific">Haemophilus haemolyticus</name>
    <dbReference type="NCBI Taxonomy" id="726"/>
    <lineage>
        <taxon>Bacteria</taxon>
        <taxon>Pseudomonadati</taxon>
        <taxon>Pseudomonadota</taxon>
        <taxon>Gammaproteobacteria</taxon>
        <taxon>Pasteurellales</taxon>
        <taxon>Pasteurellaceae</taxon>
        <taxon>Haemophilus</taxon>
    </lineage>
</organism>
<proteinExistence type="predicted"/>
<dbReference type="Proteomes" id="UP000092611">
    <property type="component" value="Unassembled WGS sequence"/>
</dbReference>
<protein>
    <submittedName>
        <fullName evidence="1">Uncharacterized protein</fullName>
    </submittedName>
</protein>
<evidence type="ECO:0000313" key="1">
    <source>
        <dbReference type="EMBL" id="OBX47011.1"/>
    </source>
</evidence>
<dbReference type="OrthoDB" id="9973660at2"/>
<comment type="caution">
    <text evidence="1">The sequence shown here is derived from an EMBL/GenBank/DDBJ whole genome shotgun (WGS) entry which is preliminary data.</text>
</comment>
<accession>A0A1B8PEV7</accession>